<dbReference type="AlphaFoldDB" id="A0A1T5IXR6"/>
<organism evidence="1 2">
    <name type="scientific">Ohtaekwangia koreensis</name>
    <dbReference type="NCBI Taxonomy" id="688867"/>
    <lineage>
        <taxon>Bacteria</taxon>
        <taxon>Pseudomonadati</taxon>
        <taxon>Bacteroidota</taxon>
        <taxon>Cytophagia</taxon>
        <taxon>Cytophagales</taxon>
        <taxon>Fulvivirgaceae</taxon>
        <taxon>Ohtaekwangia</taxon>
    </lineage>
</organism>
<gene>
    <name evidence="1" type="ORF">SAMN05660236_0525</name>
</gene>
<sequence length="69" mass="8040">MILSMESKGYIDRIEYCSPNEMDKLKRHIQDGDLCEIVDKDLKAIFLVFNVKFFDANGIRFTLGLVRLL</sequence>
<keyword evidence="2" id="KW-1185">Reference proteome</keyword>
<evidence type="ECO:0000313" key="2">
    <source>
        <dbReference type="Proteomes" id="UP000190961"/>
    </source>
</evidence>
<dbReference type="EMBL" id="FUZU01000001">
    <property type="protein sequence ID" value="SKC43950.1"/>
    <property type="molecule type" value="Genomic_DNA"/>
</dbReference>
<protein>
    <submittedName>
        <fullName evidence="1">Uncharacterized protein</fullName>
    </submittedName>
</protein>
<reference evidence="1 2" key="1">
    <citation type="submission" date="2017-02" db="EMBL/GenBank/DDBJ databases">
        <authorList>
            <person name="Peterson S.W."/>
        </authorList>
    </citation>
    <scope>NUCLEOTIDE SEQUENCE [LARGE SCALE GENOMIC DNA]</scope>
    <source>
        <strain evidence="1 2">DSM 25262</strain>
    </source>
</reference>
<evidence type="ECO:0000313" key="1">
    <source>
        <dbReference type="EMBL" id="SKC43950.1"/>
    </source>
</evidence>
<dbReference type="Proteomes" id="UP000190961">
    <property type="component" value="Unassembled WGS sequence"/>
</dbReference>
<name>A0A1T5IXR6_9BACT</name>
<dbReference type="STRING" id="688867.SAMN05660236_0525"/>
<accession>A0A1T5IXR6</accession>
<proteinExistence type="predicted"/>